<sequence>MIRTLITPEKQDVSIHIPENYVGKQIEVLLYAVDEINKESKPEKKKPSDFRGALNLTNEQYEDFQNHLKDIRNEWNNDI</sequence>
<name>A0A110B2Z2_9SPHI</name>
<evidence type="ECO:0000313" key="2">
    <source>
        <dbReference type="Proteomes" id="UP000218263"/>
    </source>
</evidence>
<proteinExistence type="predicted"/>
<organism evidence="1 2">
    <name type="scientific">Mucilaginibacter gotjawali</name>
    <dbReference type="NCBI Taxonomy" id="1550579"/>
    <lineage>
        <taxon>Bacteria</taxon>
        <taxon>Pseudomonadati</taxon>
        <taxon>Bacteroidota</taxon>
        <taxon>Sphingobacteriia</taxon>
        <taxon>Sphingobacteriales</taxon>
        <taxon>Sphingobacteriaceae</taxon>
        <taxon>Mucilaginibacter</taxon>
    </lineage>
</organism>
<dbReference type="OrthoDB" id="964329at2"/>
<protein>
    <submittedName>
        <fullName evidence="1">Uncharacterized protein</fullName>
    </submittedName>
</protein>
<evidence type="ECO:0000313" key="1">
    <source>
        <dbReference type="EMBL" id="BAU54610.1"/>
    </source>
</evidence>
<dbReference type="KEGG" id="mgot:MgSA37_02786"/>
<dbReference type="EMBL" id="AP017313">
    <property type="protein sequence ID" value="BAU54610.1"/>
    <property type="molecule type" value="Genomic_DNA"/>
</dbReference>
<dbReference type="AlphaFoldDB" id="A0A110B2Z2"/>
<reference evidence="1 2" key="1">
    <citation type="submission" date="2015-12" db="EMBL/GenBank/DDBJ databases">
        <title>Genome sequence of Mucilaginibacter gotjawali.</title>
        <authorList>
            <person name="Lee J.S."/>
            <person name="Lee K.C."/>
            <person name="Kim K.K."/>
            <person name="Lee B.W."/>
        </authorList>
    </citation>
    <scope>NUCLEOTIDE SEQUENCE [LARGE SCALE GENOMIC DNA]</scope>
    <source>
        <strain evidence="1 2">SA3-7</strain>
    </source>
</reference>
<accession>A0A110B2Z2</accession>
<dbReference type="Proteomes" id="UP000218263">
    <property type="component" value="Chromosome"/>
</dbReference>
<keyword evidence="2" id="KW-1185">Reference proteome</keyword>
<dbReference type="RefSeq" id="WP_096352613.1">
    <property type="nucleotide sequence ID" value="NZ_AP017313.1"/>
</dbReference>
<gene>
    <name evidence="1" type="ORF">MgSA37_02786</name>
</gene>